<feature type="domain" description="S1 motif" evidence="10">
    <location>
        <begin position="341"/>
        <end position="411"/>
    </location>
</feature>
<keyword evidence="3" id="KW-0694">RNA-binding</keyword>
<dbReference type="GO" id="GO:0003729">
    <property type="term" value="F:mRNA binding"/>
    <property type="evidence" value="ECO:0007669"/>
    <property type="project" value="TreeGrafter"/>
</dbReference>
<dbReference type="PRINTS" id="PR00681">
    <property type="entry name" value="RIBOSOMALS1"/>
</dbReference>
<dbReference type="InterPro" id="IPR035104">
    <property type="entry name" value="Ribosomal_protein_S1-like"/>
</dbReference>
<dbReference type="GO" id="GO:0006412">
    <property type="term" value="P:translation"/>
    <property type="evidence" value="ECO:0007669"/>
    <property type="project" value="TreeGrafter"/>
</dbReference>
<dbReference type="KEGG" id="msv:Mesil_0117"/>
<evidence type="ECO:0000256" key="9">
    <source>
        <dbReference type="SAM" id="MobiDB-lite"/>
    </source>
</evidence>
<dbReference type="PANTHER" id="PTHR10724">
    <property type="entry name" value="30S RIBOSOMAL PROTEIN S1"/>
    <property type="match status" value="1"/>
</dbReference>
<dbReference type="CDD" id="cd05688">
    <property type="entry name" value="S1_RPS1_repeat_ec3"/>
    <property type="match status" value="1"/>
</dbReference>
<dbReference type="AlphaFoldDB" id="D7BGQ8"/>
<dbReference type="EMBL" id="CP002042">
    <property type="protein sequence ID" value="ADH62062.1"/>
    <property type="molecule type" value="Genomic_DNA"/>
</dbReference>
<evidence type="ECO:0000256" key="3">
    <source>
        <dbReference type="ARBA" id="ARBA00022884"/>
    </source>
</evidence>
<dbReference type="GO" id="GO:0022627">
    <property type="term" value="C:cytosolic small ribosomal subunit"/>
    <property type="evidence" value="ECO:0007669"/>
    <property type="project" value="TreeGrafter"/>
</dbReference>
<dbReference type="FunFam" id="2.40.50.140:FF:000103">
    <property type="entry name" value="protein RRP5 homolog"/>
    <property type="match status" value="2"/>
</dbReference>
<evidence type="ECO:0000256" key="6">
    <source>
        <dbReference type="ARBA" id="ARBA00025604"/>
    </source>
</evidence>
<organism evidence="11 12">
    <name type="scientific">Allomeiothermus silvanus (strain ATCC 700542 / DSM 9946 / NBRC 106475 / NCIMB 13440 / VI-R2)</name>
    <name type="common">Thermus silvanus</name>
    <dbReference type="NCBI Taxonomy" id="526227"/>
    <lineage>
        <taxon>Bacteria</taxon>
        <taxon>Thermotogati</taxon>
        <taxon>Deinococcota</taxon>
        <taxon>Deinococci</taxon>
        <taxon>Thermales</taxon>
        <taxon>Thermaceae</taxon>
        <taxon>Allomeiothermus</taxon>
    </lineage>
</organism>
<dbReference type="eggNOG" id="COG0539">
    <property type="taxonomic scope" value="Bacteria"/>
</dbReference>
<evidence type="ECO:0000256" key="7">
    <source>
        <dbReference type="ARBA" id="ARBA00035293"/>
    </source>
</evidence>
<dbReference type="RefSeq" id="WP_013156670.1">
    <property type="nucleotide sequence ID" value="NC_014212.1"/>
</dbReference>
<accession>D7BGQ8</accession>
<keyword evidence="12" id="KW-1185">Reference proteome</keyword>
<dbReference type="FunFam" id="2.40.50.140:FF:000011">
    <property type="entry name" value="30S ribosomal protein S1"/>
    <property type="match status" value="1"/>
</dbReference>
<dbReference type="Gene3D" id="2.40.50.140">
    <property type="entry name" value="Nucleic acid-binding proteins"/>
    <property type="match status" value="5"/>
</dbReference>
<dbReference type="Proteomes" id="UP000001916">
    <property type="component" value="Chromosome"/>
</dbReference>
<feature type="domain" description="S1 motif" evidence="10">
    <location>
        <begin position="163"/>
        <end position="235"/>
    </location>
</feature>
<evidence type="ECO:0000313" key="12">
    <source>
        <dbReference type="Proteomes" id="UP000001916"/>
    </source>
</evidence>
<feature type="region of interest" description="Disordered" evidence="9">
    <location>
        <begin position="1"/>
        <end position="44"/>
    </location>
</feature>
<proteinExistence type="inferred from homology"/>
<keyword evidence="4" id="KW-0689">Ribosomal protein</keyword>
<dbReference type="PROSITE" id="PS50126">
    <property type="entry name" value="S1"/>
    <property type="match status" value="5"/>
</dbReference>
<evidence type="ECO:0000256" key="1">
    <source>
        <dbReference type="ARBA" id="ARBA00006767"/>
    </source>
</evidence>
<evidence type="ECO:0000313" key="11">
    <source>
        <dbReference type="EMBL" id="ADH62062.1"/>
    </source>
</evidence>
<keyword evidence="5" id="KW-0687">Ribonucleoprotein</keyword>
<evidence type="ECO:0000256" key="2">
    <source>
        <dbReference type="ARBA" id="ARBA00022737"/>
    </source>
</evidence>
<feature type="compositionally biased region" description="Polar residues" evidence="9">
    <location>
        <begin position="1"/>
        <end position="18"/>
    </location>
</feature>
<dbReference type="InterPro" id="IPR003029">
    <property type="entry name" value="S1_domain"/>
</dbReference>
<dbReference type="NCBIfam" id="NF004952">
    <property type="entry name" value="PRK06299.1-2"/>
    <property type="match status" value="1"/>
</dbReference>
<feature type="domain" description="S1 motif" evidence="10">
    <location>
        <begin position="256"/>
        <end position="324"/>
    </location>
</feature>
<dbReference type="HOGENOM" id="CLU_015805_2_2_0"/>
<dbReference type="OrthoDB" id="9804077at2"/>
<dbReference type="InterPro" id="IPR012340">
    <property type="entry name" value="NA-bd_OB-fold"/>
</dbReference>
<dbReference type="PANTHER" id="PTHR10724:SF7">
    <property type="entry name" value="SMALL RIBOSOMAL SUBUNIT PROTEIN BS1C"/>
    <property type="match status" value="1"/>
</dbReference>
<dbReference type="GO" id="GO:0003735">
    <property type="term" value="F:structural constituent of ribosome"/>
    <property type="evidence" value="ECO:0007669"/>
    <property type="project" value="TreeGrafter"/>
</dbReference>
<dbReference type="CDD" id="cd04465">
    <property type="entry name" value="S1_RPS1_repeat_ec2_hs2"/>
    <property type="match status" value="1"/>
</dbReference>
<dbReference type="SUPFAM" id="SSF50249">
    <property type="entry name" value="Nucleic acid-binding proteins"/>
    <property type="match status" value="5"/>
</dbReference>
<reference evidence="11 12" key="1">
    <citation type="journal article" date="2010" name="Stand. Genomic Sci.">
        <title>Complete genome sequence of Meiothermus silvanus type strain (VI-R2).</title>
        <authorList>
            <person name="Sikorski J."/>
            <person name="Tindall B.J."/>
            <person name="Lowry S."/>
            <person name="Lucas S."/>
            <person name="Nolan M."/>
            <person name="Copeland A."/>
            <person name="Glavina Del Rio T."/>
            <person name="Tice H."/>
            <person name="Cheng J.F."/>
            <person name="Han C."/>
            <person name="Pitluck S."/>
            <person name="Liolios K."/>
            <person name="Ivanova N."/>
            <person name="Mavromatis K."/>
            <person name="Mikhailova N."/>
            <person name="Pati A."/>
            <person name="Goodwin L."/>
            <person name="Chen A."/>
            <person name="Palaniappan K."/>
            <person name="Land M."/>
            <person name="Hauser L."/>
            <person name="Chang Y.J."/>
            <person name="Jeffries C.D."/>
            <person name="Rohde M."/>
            <person name="Goker M."/>
            <person name="Woyke T."/>
            <person name="Bristow J."/>
            <person name="Eisen J.A."/>
            <person name="Markowitz V."/>
            <person name="Hugenholtz P."/>
            <person name="Kyrpides N.C."/>
            <person name="Klenk H.P."/>
            <person name="Lapidus A."/>
        </authorList>
    </citation>
    <scope>NUCLEOTIDE SEQUENCE [LARGE SCALE GENOMIC DNA]</scope>
    <source>
        <strain evidence="12">ATCC 700542 / DSM 9946 / VI-R2</strain>
    </source>
</reference>
<evidence type="ECO:0000256" key="5">
    <source>
        <dbReference type="ARBA" id="ARBA00023274"/>
    </source>
</evidence>
<comment type="function">
    <text evidence="6">Binds mRNA; thus facilitating recognition of the initiation point. It is needed to translate mRNA with a short Shine-Dalgarno (SD) purine-rich sequence.</text>
</comment>
<dbReference type="STRING" id="526227.Mesil_0117"/>
<protein>
    <recommendedName>
        <fullName evidence="7">Small ribosomal subunit protein bS1</fullName>
    </recommendedName>
    <alternativeName>
        <fullName evidence="8">30S ribosomal protein S1</fullName>
    </alternativeName>
</protein>
<sequence length="598" mass="65998">MEDKATQTPVQIVETTDGTPPKPEVSASEAPKAEAPTPHMATETAPVQANAPEAAPSGGNLMEQALQDAEARLEKTVQRGQILQGTVVFVGHEGVAVDIGARTEGIIPFNQLSEENLPEEELKKLLKPGDTVTVYVVRADLENGQIILSKKRAETDRSWVKIQELFDRAEPVMVTVKEKVKGGLVAFVEGVRAFLPASQVDLKRTPELDEYVGQSFPVKIIELNRKKGRVILSRRAVVEEEQKSLRAKLLSQLKPDDVVEGQVVEVTEFGVFVALGGVDGLVHRSEITWGRFTHPKEVIQKGQTVRAKVLSVDPERERVNLSIKALVSDPWLTVSEKYPIGSRVQGKVVGLTPFGAFVEVEPGLEGLIHISELSWTKRPKHPSEVVKEGQEVEAVVLRIDPTERRLSLGLRQTQPDPWKSLPDRYPPGTPVKGKVTGLTDFGVFVEIEPGIEGLIHISELDYSRVEKPSDLFKKGDEVEAVILNIDPVEQRISLSRKRLLTPPAPTPRTEEAEEGERSRRNGPQPRDNRGERPKKKSKGARSEGRLERRPREGEYGVTAAYTNYDPNVATAANASVKLGDLYGDLLNQLGLEEEKETK</sequence>
<dbReference type="InterPro" id="IPR050437">
    <property type="entry name" value="Ribos_protein_bS1-like"/>
</dbReference>
<feature type="compositionally biased region" description="Basic and acidic residues" evidence="9">
    <location>
        <begin position="540"/>
        <end position="554"/>
    </location>
</feature>
<evidence type="ECO:0000256" key="8">
    <source>
        <dbReference type="ARBA" id="ARBA00035517"/>
    </source>
</evidence>
<feature type="domain" description="S1 motif" evidence="10">
    <location>
        <begin position="80"/>
        <end position="151"/>
    </location>
</feature>
<gene>
    <name evidence="11" type="ordered locus">Mesil_0117</name>
</gene>
<keyword evidence="2" id="KW-0677">Repeat</keyword>
<feature type="domain" description="S1 motif" evidence="10">
    <location>
        <begin position="428"/>
        <end position="497"/>
    </location>
</feature>
<feature type="region of interest" description="Disordered" evidence="9">
    <location>
        <begin position="496"/>
        <end position="567"/>
    </location>
</feature>
<dbReference type="SMART" id="SM00316">
    <property type="entry name" value="S1"/>
    <property type="match status" value="5"/>
</dbReference>
<evidence type="ECO:0000256" key="4">
    <source>
        <dbReference type="ARBA" id="ARBA00022980"/>
    </source>
</evidence>
<dbReference type="Pfam" id="PF00575">
    <property type="entry name" value="S1"/>
    <property type="match status" value="5"/>
</dbReference>
<dbReference type="CDD" id="cd05687">
    <property type="entry name" value="S1_RPS1_repeat_ec1_hs1"/>
    <property type="match status" value="1"/>
</dbReference>
<evidence type="ECO:0000259" key="10">
    <source>
        <dbReference type="PROSITE" id="PS50126"/>
    </source>
</evidence>
<name>D7BGQ8_ALLS1</name>
<comment type="similarity">
    <text evidence="1">Belongs to the bacterial ribosomal protein bS1 family.</text>
</comment>